<organism evidence="1">
    <name type="scientific">Streptomyces globisporus</name>
    <dbReference type="NCBI Taxonomy" id="1908"/>
    <lineage>
        <taxon>Bacteria</taxon>
        <taxon>Bacillati</taxon>
        <taxon>Actinomycetota</taxon>
        <taxon>Actinomycetes</taxon>
        <taxon>Kitasatosporales</taxon>
        <taxon>Streptomycetaceae</taxon>
        <taxon>Streptomyces</taxon>
    </lineage>
</organism>
<comment type="caution">
    <text evidence="1">The sequence shown here is derived from an EMBL/GenBank/DDBJ whole genome shotgun (WGS) entry which is preliminary data.</text>
</comment>
<proteinExistence type="predicted"/>
<sequence length="86" mass="9039">MAGRTADLAEVSHALRVGQAKAALDAAAMLGYDRPELADREQRTVLARTLSLYAAALTGGCRDQELVDLVGRLCAEAGLDTCPAPR</sequence>
<dbReference type="EMBL" id="JACWUS010000005">
    <property type="protein sequence ID" value="MBD2829902.1"/>
    <property type="molecule type" value="Genomic_DNA"/>
</dbReference>
<dbReference type="AlphaFoldDB" id="A0A927BNC7"/>
<name>A0A927BNC7_STRGL</name>
<accession>A0A927BNC7</accession>
<evidence type="ECO:0000313" key="1">
    <source>
        <dbReference type="EMBL" id="MBD2829902.1"/>
    </source>
</evidence>
<reference evidence="1" key="1">
    <citation type="journal article" date="2020" name="PLoS ONE">
        <title>Isolation and characterization of Streptomyces bacteriophages and Streptomyces strains encoding biosynthetic arsenals: Streptomyces strains and phages for antibiotic discovery.</title>
        <authorList>
            <person name="Montano E.T."/>
            <person name="Nideffer J.F."/>
            <person name="Brumage L."/>
            <person name="Erb M."/>
            <person name="Derman A.I."/>
            <person name="Davis J.P."/>
            <person name="Estrada E."/>
            <person name="Fu S."/>
            <person name="Le D."/>
            <person name="Vuppala A."/>
            <person name="Tran C."/>
            <person name="Luterstein E."/>
            <person name="Lakkaraju S."/>
            <person name="Panchagnula S."/>
            <person name="Ren C."/>
            <person name="Doan J."/>
            <person name="Tran S."/>
            <person name="Soriano J."/>
            <person name="Fujita Y."/>
            <person name="Gutala P."/>
            <person name="Fujii Q."/>
            <person name="Lee M."/>
            <person name="Bui A."/>
            <person name="Villarreal C."/>
            <person name="Shing S.R."/>
            <person name="Kim S."/>
            <person name="Freeman D."/>
            <person name="Racha V."/>
            <person name="Ho A."/>
            <person name="Kumar P."/>
            <person name="Falah K."/>
            <person name="Dawson T."/>
            <person name="Enustun E."/>
            <person name="Prichard A."/>
            <person name="Gomez A."/>
            <person name="Khanna K."/>
            <person name="Trigg S."/>
            <person name="Fernandez L."/>
            <person name="Pogliano K."/>
            <person name="Pogliano J."/>
        </authorList>
    </citation>
    <scope>NUCLEOTIDE SEQUENCE</scope>
    <source>
        <strain evidence="1">QF2</strain>
    </source>
</reference>
<protein>
    <submittedName>
        <fullName evidence="1">Uncharacterized protein</fullName>
    </submittedName>
</protein>
<gene>
    <name evidence="1" type="ORF">ID875_21300</name>
</gene>